<dbReference type="STRING" id="1399860.A0A2C5YDG2"/>
<accession>A0A2C5YDG2</accession>
<feature type="region of interest" description="Disordered" evidence="1">
    <location>
        <begin position="422"/>
        <end position="445"/>
    </location>
</feature>
<sequence>MEKIKTYPMYPGLQTTKAHRASLPDEVLQGIVDMLKELHGREGCATCLMSDLNSLCLSSRTWLPAARRALYQDICLNGPEAAANKKRPKTCQSSRMALLRRTLAADAYLGALVRSLQLPSASMQSSAKRPLQQYHDLVAALVMACPNLEVVSGPVLAYDGRFSKLVHALSTRPRLKTINWLMQLPAATRQLPQGHSERFAEQHRRWSQLASLSMHGEPEAMPVSATLLPTTLAMLPSLCHLHLSNLSPDTFNDSHLLSLPRLHTLALSNMTGITSNGLSAFATCSNSQSLRKLHLRHAPLASLPALARILSKLDSLVVFSLVQSLPPLMPTTDLFVLLMMPYLASATLSKLHWDITSNHDTANAADDILARSIAAGGFPALRSLRVPNDPQGLFQNLCRPVHHIDLPSDCFGALALPPSPSRSFSKSPTASSTPRMLSKASGGSAAPCTNLLAARLAAQSRIEDARHAHRFRIAVDDEDGRALHQFSFGGFVGTIGSPIDYYLVADPGSSDERGGLVDVSDLYIDTDEGLPGGGACDGGWIRSEAALTGQRGKGTRWHTKRARWTNVLLH</sequence>
<feature type="compositionally biased region" description="Low complexity" evidence="1">
    <location>
        <begin position="422"/>
        <end position="434"/>
    </location>
</feature>
<organism evidence="2 3">
    <name type="scientific">Ophiocordyceps australis</name>
    <dbReference type="NCBI Taxonomy" id="1399860"/>
    <lineage>
        <taxon>Eukaryota</taxon>
        <taxon>Fungi</taxon>
        <taxon>Dikarya</taxon>
        <taxon>Ascomycota</taxon>
        <taxon>Pezizomycotina</taxon>
        <taxon>Sordariomycetes</taxon>
        <taxon>Hypocreomycetidae</taxon>
        <taxon>Hypocreales</taxon>
        <taxon>Ophiocordycipitaceae</taxon>
        <taxon>Ophiocordyceps</taxon>
    </lineage>
</organism>
<gene>
    <name evidence="2" type="ORF">CDD81_2300</name>
</gene>
<dbReference type="SUPFAM" id="SSF52047">
    <property type="entry name" value="RNI-like"/>
    <property type="match status" value="1"/>
</dbReference>
<reference evidence="2 3" key="1">
    <citation type="submission" date="2017-06" db="EMBL/GenBank/DDBJ databases">
        <title>Ant-infecting Ophiocordyceps genomes reveal a high diversity of potential behavioral manipulation genes and a possible major role for enterotoxins.</title>
        <authorList>
            <person name="De Bekker C."/>
            <person name="Evans H.C."/>
            <person name="Brachmann A."/>
            <person name="Hughes D.P."/>
        </authorList>
    </citation>
    <scope>NUCLEOTIDE SEQUENCE [LARGE SCALE GENOMIC DNA]</scope>
    <source>
        <strain evidence="2 3">Map64</strain>
    </source>
</reference>
<name>A0A2C5YDG2_9HYPO</name>
<comment type="caution">
    <text evidence="2">The sequence shown here is derived from an EMBL/GenBank/DDBJ whole genome shotgun (WGS) entry which is preliminary data.</text>
</comment>
<evidence type="ECO:0000313" key="2">
    <source>
        <dbReference type="EMBL" id="PHH65520.1"/>
    </source>
</evidence>
<keyword evidence="3" id="KW-1185">Reference proteome</keyword>
<dbReference type="OrthoDB" id="3210378at2759"/>
<dbReference type="Gene3D" id="3.80.10.10">
    <property type="entry name" value="Ribonuclease Inhibitor"/>
    <property type="match status" value="1"/>
</dbReference>
<evidence type="ECO:0000256" key="1">
    <source>
        <dbReference type="SAM" id="MobiDB-lite"/>
    </source>
</evidence>
<protein>
    <submittedName>
        <fullName evidence="2">Uncharacterized protein</fullName>
    </submittedName>
</protein>
<dbReference type="InterPro" id="IPR032675">
    <property type="entry name" value="LRR_dom_sf"/>
</dbReference>
<proteinExistence type="predicted"/>
<dbReference type="AlphaFoldDB" id="A0A2C5YDG2"/>
<dbReference type="EMBL" id="NJET01000017">
    <property type="protein sequence ID" value="PHH65520.1"/>
    <property type="molecule type" value="Genomic_DNA"/>
</dbReference>
<evidence type="ECO:0000313" key="3">
    <source>
        <dbReference type="Proteomes" id="UP000226192"/>
    </source>
</evidence>
<dbReference type="Proteomes" id="UP000226192">
    <property type="component" value="Unassembled WGS sequence"/>
</dbReference>